<dbReference type="InterPro" id="IPR035897">
    <property type="entry name" value="Toll_tir_struct_dom_sf"/>
</dbReference>
<reference evidence="3" key="1">
    <citation type="submission" date="2016-11" db="EMBL/GenBank/DDBJ databases">
        <authorList>
            <person name="Varghese N."/>
            <person name="Submissions S."/>
        </authorList>
    </citation>
    <scope>NUCLEOTIDE SEQUENCE [LARGE SCALE GENOMIC DNA]</scope>
    <source>
        <strain evidence="3">DSM 18569</strain>
    </source>
</reference>
<gene>
    <name evidence="2" type="ORF">SAMN02746009_03724</name>
</gene>
<dbReference type="Proteomes" id="UP000183947">
    <property type="component" value="Unassembled WGS sequence"/>
</dbReference>
<evidence type="ECO:0000313" key="3">
    <source>
        <dbReference type="Proteomes" id="UP000183947"/>
    </source>
</evidence>
<feature type="domain" description="TIR" evidence="1">
    <location>
        <begin position="43"/>
        <end position="138"/>
    </location>
</feature>
<dbReference type="STRING" id="1121959.SAMN02746009_03724"/>
<dbReference type="AlphaFoldDB" id="A0A1M7EYV6"/>
<dbReference type="RefSeq" id="WP_073288320.1">
    <property type="nucleotide sequence ID" value="NZ_FRAS01000027.1"/>
</dbReference>
<keyword evidence="3" id="KW-1185">Reference proteome</keyword>
<name>A0A1M7EYV6_9BACT</name>
<evidence type="ECO:0000313" key="2">
    <source>
        <dbReference type="EMBL" id="SHL96903.1"/>
    </source>
</evidence>
<accession>A0A1M7EYV6</accession>
<protein>
    <submittedName>
        <fullName evidence="2">TIR domain-containing protein</fullName>
    </submittedName>
</protein>
<dbReference type="EMBL" id="FRAS01000027">
    <property type="protein sequence ID" value="SHL96903.1"/>
    <property type="molecule type" value="Genomic_DNA"/>
</dbReference>
<organism evidence="2 3">
    <name type="scientific">Hymenobacter psychrotolerans DSM 18569</name>
    <dbReference type="NCBI Taxonomy" id="1121959"/>
    <lineage>
        <taxon>Bacteria</taxon>
        <taxon>Pseudomonadati</taxon>
        <taxon>Bacteroidota</taxon>
        <taxon>Cytophagia</taxon>
        <taxon>Cytophagales</taxon>
        <taxon>Hymenobacteraceae</taxon>
        <taxon>Hymenobacter</taxon>
    </lineage>
</organism>
<dbReference type="Pfam" id="PF13676">
    <property type="entry name" value="TIR_2"/>
    <property type="match status" value="1"/>
</dbReference>
<dbReference type="GO" id="GO:0007165">
    <property type="term" value="P:signal transduction"/>
    <property type="evidence" value="ECO:0007669"/>
    <property type="project" value="InterPro"/>
</dbReference>
<proteinExistence type="predicted"/>
<dbReference type="SUPFAM" id="SSF52200">
    <property type="entry name" value="Toll/Interleukin receptor TIR domain"/>
    <property type="match status" value="1"/>
</dbReference>
<dbReference type="OrthoDB" id="9810385at2"/>
<evidence type="ECO:0000259" key="1">
    <source>
        <dbReference type="Pfam" id="PF13676"/>
    </source>
</evidence>
<dbReference type="InterPro" id="IPR000157">
    <property type="entry name" value="TIR_dom"/>
</dbReference>
<sequence length="195" mass="21801">MALISENEVRSFVPKHTQLFESSATRLKRNSVKTFTSTDSYDVFLSHAFKDAELVEGIKLFLESKGLSVYVDWIENPELDRSKVSPGTAAVLREAMRHSKTLIYAASVHAAASQWMPWELGFSDALHGRVAILPLAPANQLIQAYKGQEYLGIYPYVDEVGGLLQVKSQRIAGRQLTKDQWLVLGNNYNQTVSVI</sequence>
<dbReference type="Gene3D" id="3.40.50.10140">
    <property type="entry name" value="Toll/interleukin-1 receptor homology (TIR) domain"/>
    <property type="match status" value="1"/>
</dbReference>